<protein>
    <submittedName>
        <fullName evidence="2">Uncharacterized protein</fullName>
    </submittedName>
</protein>
<evidence type="ECO:0000313" key="2">
    <source>
        <dbReference type="EMBL" id="PKI78152.1"/>
    </source>
</evidence>
<accession>A0A2I0LBU2</accession>
<feature type="region of interest" description="Disordered" evidence="1">
    <location>
        <begin position="103"/>
        <end position="127"/>
    </location>
</feature>
<feature type="compositionally biased region" description="Basic and acidic residues" evidence="1">
    <location>
        <begin position="111"/>
        <end position="127"/>
    </location>
</feature>
<proteinExistence type="predicted"/>
<name>A0A2I0LBU2_PUNGR</name>
<gene>
    <name evidence="2" type="ORF">CRG98_001480</name>
</gene>
<evidence type="ECO:0000256" key="1">
    <source>
        <dbReference type="SAM" id="MobiDB-lite"/>
    </source>
</evidence>
<evidence type="ECO:0000313" key="3">
    <source>
        <dbReference type="Proteomes" id="UP000233551"/>
    </source>
</evidence>
<dbReference type="EMBL" id="PGOL01000060">
    <property type="protein sequence ID" value="PKI78152.1"/>
    <property type="molecule type" value="Genomic_DNA"/>
</dbReference>
<feature type="region of interest" description="Disordered" evidence="1">
    <location>
        <begin position="25"/>
        <end position="45"/>
    </location>
</feature>
<organism evidence="2 3">
    <name type="scientific">Punica granatum</name>
    <name type="common">Pomegranate</name>
    <dbReference type="NCBI Taxonomy" id="22663"/>
    <lineage>
        <taxon>Eukaryota</taxon>
        <taxon>Viridiplantae</taxon>
        <taxon>Streptophyta</taxon>
        <taxon>Embryophyta</taxon>
        <taxon>Tracheophyta</taxon>
        <taxon>Spermatophyta</taxon>
        <taxon>Magnoliopsida</taxon>
        <taxon>eudicotyledons</taxon>
        <taxon>Gunneridae</taxon>
        <taxon>Pentapetalae</taxon>
        <taxon>rosids</taxon>
        <taxon>malvids</taxon>
        <taxon>Myrtales</taxon>
        <taxon>Lythraceae</taxon>
        <taxon>Punica</taxon>
    </lineage>
</organism>
<dbReference type="Proteomes" id="UP000233551">
    <property type="component" value="Unassembled WGS sequence"/>
</dbReference>
<comment type="caution">
    <text evidence="2">The sequence shown here is derived from an EMBL/GenBank/DDBJ whole genome shotgun (WGS) entry which is preliminary data.</text>
</comment>
<sequence length="127" mass="14305">MVEAIIVISDTPQVNLEDRAVTNRVEDDAVSSQHRPKSPSKGDFEKLPVLTMVEGLTQCEAMTAFQRGLRNEDLAKSLVITPPSSFADIFARARKFITVEESISTRKKKEHVGEKRKEPHDNRSNEK</sequence>
<keyword evidence="3" id="KW-1185">Reference proteome</keyword>
<dbReference type="AlphaFoldDB" id="A0A2I0LBU2"/>
<reference evidence="2 3" key="1">
    <citation type="submission" date="2017-11" db="EMBL/GenBank/DDBJ databases">
        <title>De-novo sequencing of pomegranate (Punica granatum L.) genome.</title>
        <authorList>
            <person name="Akparov Z."/>
            <person name="Amiraslanov A."/>
            <person name="Hajiyeva S."/>
            <person name="Abbasov M."/>
            <person name="Kaur K."/>
            <person name="Hamwieh A."/>
            <person name="Solovyev V."/>
            <person name="Salamov A."/>
            <person name="Braich B."/>
            <person name="Kosarev P."/>
            <person name="Mahmoud A."/>
            <person name="Hajiyev E."/>
            <person name="Babayeva S."/>
            <person name="Izzatullayeva V."/>
            <person name="Mammadov A."/>
            <person name="Mammadov A."/>
            <person name="Sharifova S."/>
            <person name="Ojaghi J."/>
            <person name="Eynullazada K."/>
            <person name="Bayramov B."/>
            <person name="Abdulazimova A."/>
            <person name="Shahmuradov I."/>
        </authorList>
    </citation>
    <scope>NUCLEOTIDE SEQUENCE [LARGE SCALE GENOMIC DNA]</scope>
    <source>
        <strain evidence="3">cv. AG2017</strain>
        <tissue evidence="2">Leaf</tissue>
    </source>
</reference>